<dbReference type="Proteomes" id="UP001416858">
    <property type="component" value="Unassembled WGS sequence"/>
</dbReference>
<organism evidence="1 2">
    <name type="scientific">Novipirellula caenicola</name>
    <dbReference type="NCBI Taxonomy" id="1536901"/>
    <lineage>
        <taxon>Bacteria</taxon>
        <taxon>Pseudomonadati</taxon>
        <taxon>Planctomycetota</taxon>
        <taxon>Planctomycetia</taxon>
        <taxon>Pirellulales</taxon>
        <taxon>Pirellulaceae</taxon>
        <taxon>Novipirellula</taxon>
    </lineage>
</organism>
<proteinExistence type="predicted"/>
<protein>
    <submittedName>
        <fullName evidence="1">Uncharacterized protein</fullName>
    </submittedName>
</protein>
<gene>
    <name evidence="1" type="ORF">Rcae01_04622</name>
</gene>
<evidence type="ECO:0000313" key="2">
    <source>
        <dbReference type="Proteomes" id="UP001416858"/>
    </source>
</evidence>
<accession>A0ABP9VVH5</accession>
<comment type="caution">
    <text evidence="1">The sequence shown here is derived from an EMBL/GenBank/DDBJ whole genome shotgun (WGS) entry which is preliminary data.</text>
</comment>
<reference evidence="1 2" key="1">
    <citation type="submission" date="2024-02" db="EMBL/GenBank/DDBJ databases">
        <title>Rhodopirellula caenicola NBRC 110016.</title>
        <authorList>
            <person name="Ichikawa N."/>
            <person name="Katano-Makiyama Y."/>
            <person name="Hidaka K."/>
        </authorList>
    </citation>
    <scope>NUCLEOTIDE SEQUENCE [LARGE SCALE GENOMIC DNA]</scope>
    <source>
        <strain evidence="1 2">NBRC 110016</strain>
    </source>
</reference>
<sequence length="85" mass="10020">MRQELSMFRSTWPENRCVRLRSQGGRQARFDIRVLVATRTLYPETAGIQFRFAVHILRQYLKEWKPPRVSFAMSNQTAPHAGSWP</sequence>
<keyword evidence="2" id="KW-1185">Reference proteome</keyword>
<name>A0ABP9VVH5_9BACT</name>
<evidence type="ECO:0000313" key="1">
    <source>
        <dbReference type="EMBL" id="GAA5509143.1"/>
    </source>
</evidence>
<dbReference type="EMBL" id="BAABRO010000012">
    <property type="protein sequence ID" value="GAA5509143.1"/>
    <property type="molecule type" value="Genomic_DNA"/>
</dbReference>